<gene>
    <name evidence="2" type="ORF">OKIOD_LOCUS10485</name>
</gene>
<keyword evidence="1" id="KW-0472">Membrane</keyword>
<evidence type="ECO:0000313" key="2">
    <source>
        <dbReference type="EMBL" id="CAG5104973.1"/>
    </source>
</evidence>
<keyword evidence="1" id="KW-0812">Transmembrane</keyword>
<proteinExistence type="predicted"/>
<name>A0ABN7SU18_OIKDI</name>
<evidence type="ECO:0000256" key="1">
    <source>
        <dbReference type="SAM" id="Phobius"/>
    </source>
</evidence>
<accession>A0ABN7SU18</accession>
<evidence type="ECO:0000313" key="3">
    <source>
        <dbReference type="Proteomes" id="UP001158576"/>
    </source>
</evidence>
<organism evidence="2 3">
    <name type="scientific">Oikopleura dioica</name>
    <name type="common">Tunicate</name>
    <dbReference type="NCBI Taxonomy" id="34765"/>
    <lineage>
        <taxon>Eukaryota</taxon>
        <taxon>Metazoa</taxon>
        <taxon>Chordata</taxon>
        <taxon>Tunicata</taxon>
        <taxon>Appendicularia</taxon>
        <taxon>Copelata</taxon>
        <taxon>Oikopleuridae</taxon>
        <taxon>Oikopleura</taxon>
    </lineage>
</organism>
<protein>
    <submittedName>
        <fullName evidence="2">Oidioi.mRNA.OKI2018_I69.chr1.g1720.t1.cds</fullName>
    </submittedName>
</protein>
<reference evidence="2 3" key="1">
    <citation type="submission" date="2021-04" db="EMBL/GenBank/DDBJ databases">
        <authorList>
            <person name="Bliznina A."/>
        </authorList>
    </citation>
    <scope>NUCLEOTIDE SEQUENCE [LARGE SCALE GENOMIC DNA]</scope>
</reference>
<dbReference type="EMBL" id="OU015566">
    <property type="protein sequence ID" value="CAG5104973.1"/>
    <property type="molecule type" value="Genomic_DNA"/>
</dbReference>
<dbReference type="Proteomes" id="UP001158576">
    <property type="component" value="Chromosome 1"/>
</dbReference>
<keyword evidence="1" id="KW-1133">Transmembrane helix</keyword>
<sequence>MENSEDENQGRKQPSVEEAFRTCPLADACMHRPCSCKQFFMLCTSSEEETSCCRVFLRVVLIVFGLVFGIALGAPFGFAFGYVGAVLMILFMPCYIRRWLKDAVLESVDENGQLPKNKFFQNEPYTPNASFNV</sequence>
<keyword evidence="3" id="KW-1185">Reference proteome</keyword>
<feature type="transmembrane region" description="Helical" evidence="1">
    <location>
        <begin position="55"/>
        <end position="73"/>
    </location>
</feature>